<dbReference type="GO" id="GO:0031179">
    <property type="term" value="P:peptide modification"/>
    <property type="evidence" value="ECO:0007669"/>
    <property type="project" value="InterPro"/>
</dbReference>
<dbReference type="GO" id="GO:0005886">
    <property type="term" value="C:plasma membrane"/>
    <property type="evidence" value="ECO:0007669"/>
    <property type="project" value="TreeGrafter"/>
</dbReference>
<dbReference type="GO" id="GO:0046872">
    <property type="term" value="F:metal ion binding"/>
    <property type="evidence" value="ECO:0007669"/>
    <property type="project" value="UniProtKB-KW"/>
</dbReference>
<dbReference type="InterPro" id="IPR007822">
    <property type="entry name" value="LANC-like"/>
</dbReference>
<gene>
    <name evidence="2" type="ORF">AJ80_06811</name>
</gene>
<dbReference type="SUPFAM" id="SSF158745">
    <property type="entry name" value="LanC-like"/>
    <property type="match status" value="1"/>
</dbReference>
<protein>
    <recommendedName>
        <fullName evidence="4">Lanthionine synthetase C family protein</fullName>
    </recommendedName>
</protein>
<dbReference type="EMBL" id="PDNA01000121">
    <property type="protein sequence ID" value="PGH12191.1"/>
    <property type="molecule type" value="Genomic_DNA"/>
</dbReference>
<evidence type="ECO:0000313" key="3">
    <source>
        <dbReference type="Proteomes" id="UP000224634"/>
    </source>
</evidence>
<name>A0A2B7XTU6_POLH7</name>
<accession>A0A2B7XTU6</accession>
<dbReference type="SMART" id="SM01260">
    <property type="entry name" value="LANC_like"/>
    <property type="match status" value="1"/>
</dbReference>
<sequence length="510" mass="56210">MTNVPQSYENNLQLVSIDEGTLHDVLQELRRAVRQGVQAIEDNAPLPATQEELGTLYNDDLGIDLMFLRLEHQARYLAKREPVEALTLSNLRINPNISRASNLRPGRLSPLGSASLGAAVVRMVVGAVHRGNTSGNAPSRIHRRDIETVHEAVNIAIEEGQQLGGDEALYGRAGLLWAVLNLRKLRFDAASREALEPVFDAIPKLVGNIIGAGILGAQEYLEMYGESSALPLMWPWHGKYYAGAIHGIAGILADLLICEPNELEVGPSGSHLPIIARTISGLCKLCISSNGHFPSSLPPRPSSRRSPLVQICHGPPGLLLLLSYAKSHKQLAYSYWEPDWDKAIRLASERVWEEGLLSKGGGLCHGIAGNAWPFLSLHDTFEYEKETITQSRQAYQERTGNTPLDEGLSGDYFLSRALTFLLYAQKTRPFQESEDSVAKFRLPDAPYSLFEGLAGTICAWTDACVVIEARLRKMELDEKQGATAFEDDNVFQEHLQHELGIPGFSVHGWL</sequence>
<keyword evidence="1" id="KW-0862">Zinc</keyword>
<keyword evidence="1" id="KW-0479">Metal-binding</keyword>
<dbReference type="PANTHER" id="PTHR12736">
    <property type="entry name" value="LANC-LIKE PROTEIN"/>
    <property type="match status" value="1"/>
</dbReference>
<feature type="binding site" evidence="1">
    <location>
        <position position="365"/>
    </location>
    <ligand>
        <name>Zn(2+)</name>
        <dbReference type="ChEBI" id="CHEBI:29105"/>
    </ligand>
</feature>
<dbReference type="PRINTS" id="PR01950">
    <property type="entry name" value="LANCSUPER"/>
</dbReference>
<feature type="binding site" evidence="1">
    <location>
        <position position="364"/>
    </location>
    <ligand>
        <name>Zn(2+)</name>
        <dbReference type="ChEBI" id="CHEBI:29105"/>
    </ligand>
</feature>
<dbReference type="CDD" id="cd04794">
    <property type="entry name" value="euk_LANCL"/>
    <property type="match status" value="1"/>
</dbReference>
<dbReference type="Proteomes" id="UP000224634">
    <property type="component" value="Unassembled WGS sequence"/>
</dbReference>
<organism evidence="2 3">
    <name type="scientific">Polytolypa hystricis (strain UAMH7299)</name>
    <dbReference type="NCBI Taxonomy" id="1447883"/>
    <lineage>
        <taxon>Eukaryota</taxon>
        <taxon>Fungi</taxon>
        <taxon>Dikarya</taxon>
        <taxon>Ascomycota</taxon>
        <taxon>Pezizomycotina</taxon>
        <taxon>Eurotiomycetes</taxon>
        <taxon>Eurotiomycetidae</taxon>
        <taxon>Onygenales</taxon>
        <taxon>Onygenales incertae sedis</taxon>
        <taxon>Polytolypa</taxon>
    </lineage>
</organism>
<dbReference type="GO" id="GO:0005975">
    <property type="term" value="P:carbohydrate metabolic process"/>
    <property type="evidence" value="ECO:0007669"/>
    <property type="project" value="InterPro"/>
</dbReference>
<feature type="binding site" evidence="1">
    <location>
        <position position="312"/>
    </location>
    <ligand>
        <name>Zn(2+)</name>
        <dbReference type="ChEBI" id="CHEBI:29105"/>
    </ligand>
</feature>
<proteinExistence type="predicted"/>
<dbReference type="InterPro" id="IPR012341">
    <property type="entry name" value="6hp_glycosidase-like_sf"/>
</dbReference>
<dbReference type="OrthoDB" id="10257263at2759"/>
<evidence type="ECO:0000313" key="2">
    <source>
        <dbReference type="EMBL" id="PGH12191.1"/>
    </source>
</evidence>
<comment type="caution">
    <text evidence="2">The sequence shown here is derived from an EMBL/GenBank/DDBJ whole genome shotgun (WGS) entry which is preliminary data.</text>
</comment>
<dbReference type="PANTHER" id="PTHR12736:SF7">
    <property type="entry name" value="LANC-LIKE PROTEIN 3"/>
    <property type="match status" value="1"/>
</dbReference>
<reference evidence="2 3" key="1">
    <citation type="submission" date="2017-10" db="EMBL/GenBank/DDBJ databases">
        <title>Comparative genomics in systemic dimorphic fungi from Ajellomycetaceae.</title>
        <authorList>
            <person name="Munoz J.F."/>
            <person name="Mcewen J.G."/>
            <person name="Clay O.K."/>
            <person name="Cuomo C.A."/>
        </authorList>
    </citation>
    <scope>NUCLEOTIDE SEQUENCE [LARGE SCALE GENOMIC DNA]</scope>
    <source>
        <strain evidence="2 3">UAMH7299</strain>
    </source>
</reference>
<dbReference type="Pfam" id="PF05147">
    <property type="entry name" value="LANC_like"/>
    <property type="match status" value="1"/>
</dbReference>
<evidence type="ECO:0008006" key="4">
    <source>
        <dbReference type="Google" id="ProtNLM"/>
    </source>
</evidence>
<keyword evidence="3" id="KW-1185">Reference proteome</keyword>
<dbReference type="Gene3D" id="1.50.10.10">
    <property type="match status" value="1"/>
</dbReference>
<dbReference type="AlphaFoldDB" id="A0A2B7XTU6"/>
<evidence type="ECO:0000256" key="1">
    <source>
        <dbReference type="PIRSR" id="PIRSR607822-1"/>
    </source>
</evidence>